<feature type="binding site" evidence="14">
    <location>
        <begin position="232"/>
        <end position="234"/>
    </location>
    <ligand>
        <name>S-adenosyl-L-methionine</name>
        <dbReference type="ChEBI" id="CHEBI:59789"/>
    </ligand>
</feature>
<sequence>MTSTAAADGQPRTESGRLNLLGLDAAGLDGLLRELDEKPFRGKQLRQWLHQRRVFDFDAMTDLAKGFRRKLVDVAELQVPRAIFDRESEDGTRKWLLALESGQAVETVYIPERGRGTLCVSSQVGCALDCGFCSTGKQGFNRNLSAAEIIGQLHYATQALEDEGRERRVTNVVMMGMGEPLANFRNVIAATNLMVDPYAWGLSRRRVTLSTVGLVPALYRLADVSNISLAVSLHAPNDALRDEIVPINRKYPLRELLPACEHYLGNTPHHCIYWEYVMLDGVNDSDAQARELARLLRHIPSKINLIPFNPFPGTRYEASPRSRIQRFSEILQNAGFITTTRRTRGQDIDGACGQLVGQVINRRNQGKRGSPSANA</sequence>
<dbReference type="InterPro" id="IPR058240">
    <property type="entry name" value="rSAM_sf"/>
</dbReference>
<evidence type="ECO:0000256" key="12">
    <source>
        <dbReference type="ARBA" id="ARBA00023014"/>
    </source>
</evidence>
<dbReference type="CDD" id="cd01335">
    <property type="entry name" value="Radical_SAM"/>
    <property type="match status" value="1"/>
</dbReference>
<dbReference type="GO" id="GO:0005737">
    <property type="term" value="C:cytoplasm"/>
    <property type="evidence" value="ECO:0007669"/>
    <property type="project" value="UniProtKB-SubCell"/>
</dbReference>
<comment type="function">
    <text evidence="14">Specifically methylates position 2 of adenine 2503 in 23S rRNA and position 2 of adenine 37 in tRNAs. m2A2503 modification seems to play a crucial role in the proofreading step occurring at the peptidyl transferase center and thus would serve to optimize ribosomal fidelity.</text>
</comment>
<evidence type="ECO:0000259" key="15">
    <source>
        <dbReference type="PROSITE" id="PS51918"/>
    </source>
</evidence>
<dbReference type="AlphaFoldDB" id="A0A557RJY6"/>
<keyword evidence="4 14" id="KW-0963">Cytoplasm</keyword>
<dbReference type="InterPro" id="IPR013785">
    <property type="entry name" value="Aldolase_TIM"/>
</dbReference>
<keyword evidence="8 14" id="KW-0949">S-adenosyl-L-methionine</keyword>
<comment type="miscellaneous">
    <text evidence="14">Reaction proceeds by a ping-pong mechanism involving intermediate methylation of a conserved cysteine residue.</text>
</comment>
<evidence type="ECO:0000256" key="8">
    <source>
        <dbReference type="ARBA" id="ARBA00022691"/>
    </source>
</evidence>
<dbReference type="InterPro" id="IPR048641">
    <property type="entry name" value="RlmN_N"/>
</dbReference>
<dbReference type="InterPro" id="IPR040072">
    <property type="entry name" value="Methyltransferase_A"/>
</dbReference>
<feature type="active site" description="Proton acceptor" evidence="14">
    <location>
        <position position="106"/>
    </location>
</feature>
<feature type="binding site" evidence="14">
    <location>
        <position position="126"/>
    </location>
    <ligand>
        <name>[4Fe-4S] cluster</name>
        <dbReference type="ChEBI" id="CHEBI:49883"/>
        <note>4Fe-4S-S-AdoMet</note>
    </ligand>
</feature>
<evidence type="ECO:0000256" key="2">
    <source>
        <dbReference type="ARBA" id="ARBA00007544"/>
    </source>
</evidence>
<dbReference type="GO" id="GO:0046872">
    <property type="term" value="F:metal ion binding"/>
    <property type="evidence" value="ECO:0007669"/>
    <property type="project" value="UniProtKB-KW"/>
</dbReference>
<dbReference type="GO" id="GO:0000049">
    <property type="term" value="F:tRNA binding"/>
    <property type="evidence" value="ECO:0007669"/>
    <property type="project" value="UniProtKB-UniRule"/>
</dbReference>
<keyword evidence="10 14" id="KW-0479">Metal-binding</keyword>
<keyword evidence="12 14" id="KW-0411">Iron-sulfur</keyword>
<dbReference type="Gene3D" id="3.20.20.70">
    <property type="entry name" value="Aldolase class I"/>
    <property type="match status" value="1"/>
</dbReference>
<feature type="domain" description="Radical SAM core" evidence="15">
    <location>
        <begin position="112"/>
        <end position="349"/>
    </location>
</feature>
<comment type="similarity">
    <text evidence="2 14">Belongs to the radical SAM superfamily. RlmN family.</text>
</comment>
<dbReference type="PANTHER" id="PTHR30544">
    <property type="entry name" value="23S RRNA METHYLTRANSFERASE"/>
    <property type="match status" value="1"/>
</dbReference>
<feature type="binding site" evidence="14">
    <location>
        <position position="309"/>
    </location>
    <ligand>
        <name>S-adenosyl-L-methionine</name>
        <dbReference type="ChEBI" id="CHEBI:59789"/>
    </ligand>
</feature>
<dbReference type="GO" id="GO:0070475">
    <property type="term" value="P:rRNA base methylation"/>
    <property type="evidence" value="ECO:0007669"/>
    <property type="project" value="UniProtKB-UniRule"/>
</dbReference>
<keyword evidence="7 14" id="KW-0808">Transferase</keyword>
<dbReference type="GO" id="GO:0051539">
    <property type="term" value="F:4 iron, 4 sulfur cluster binding"/>
    <property type="evidence" value="ECO:0007669"/>
    <property type="project" value="UniProtKB-UniRule"/>
</dbReference>
<organism evidence="16 17">
    <name type="scientific">Spiribacter aquaticus</name>
    <dbReference type="NCBI Taxonomy" id="1935996"/>
    <lineage>
        <taxon>Bacteria</taxon>
        <taxon>Pseudomonadati</taxon>
        <taxon>Pseudomonadota</taxon>
        <taxon>Gammaproteobacteria</taxon>
        <taxon>Chromatiales</taxon>
        <taxon>Ectothiorhodospiraceae</taxon>
        <taxon>Spiribacter</taxon>
    </lineage>
</organism>
<keyword evidence="5 14" id="KW-0698">rRNA processing</keyword>
<dbReference type="Pfam" id="PF21016">
    <property type="entry name" value="RlmN_N"/>
    <property type="match status" value="1"/>
</dbReference>
<feature type="binding site" evidence="14">
    <location>
        <begin position="178"/>
        <end position="179"/>
    </location>
    <ligand>
        <name>S-adenosyl-L-methionine</name>
        <dbReference type="ChEBI" id="CHEBI:59789"/>
    </ligand>
</feature>
<dbReference type="SFLD" id="SFLDG01062">
    <property type="entry name" value="methyltransferase_(Class_A)"/>
    <property type="match status" value="1"/>
</dbReference>
<comment type="catalytic activity">
    <reaction evidence="14">
        <text>adenosine(2503) in 23S rRNA + 2 reduced [2Fe-2S]-[ferredoxin] + 2 S-adenosyl-L-methionine = 2-methyladenosine(2503) in 23S rRNA + 5'-deoxyadenosine + L-methionine + 2 oxidized [2Fe-2S]-[ferredoxin] + S-adenosyl-L-homocysteine</text>
        <dbReference type="Rhea" id="RHEA:42916"/>
        <dbReference type="Rhea" id="RHEA-COMP:10000"/>
        <dbReference type="Rhea" id="RHEA-COMP:10001"/>
        <dbReference type="Rhea" id="RHEA-COMP:10152"/>
        <dbReference type="Rhea" id="RHEA-COMP:10282"/>
        <dbReference type="ChEBI" id="CHEBI:17319"/>
        <dbReference type="ChEBI" id="CHEBI:33737"/>
        <dbReference type="ChEBI" id="CHEBI:33738"/>
        <dbReference type="ChEBI" id="CHEBI:57844"/>
        <dbReference type="ChEBI" id="CHEBI:57856"/>
        <dbReference type="ChEBI" id="CHEBI:59789"/>
        <dbReference type="ChEBI" id="CHEBI:74411"/>
        <dbReference type="ChEBI" id="CHEBI:74497"/>
        <dbReference type="EC" id="2.1.1.192"/>
    </reaction>
</comment>
<evidence type="ECO:0000256" key="7">
    <source>
        <dbReference type="ARBA" id="ARBA00022679"/>
    </source>
</evidence>
<dbReference type="GO" id="GO:0030488">
    <property type="term" value="P:tRNA methylation"/>
    <property type="evidence" value="ECO:0007669"/>
    <property type="project" value="UniProtKB-UniRule"/>
</dbReference>
<protein>
    <recommendedName>
        <fullName evidence="14">Dual-specificity RNA methyltransferase RlmN</fullName>
        <ecNumber evidence="14">2.1.1.192</ecNumber>
    </recommendedName>
    <alternativeName>
        <fullName evidence="14">23S rRNA (adenine(2503)-C(2))-methyltransferase</fullName>
    </alternativeName>
    <alternativeName>
        <fullName evidence="14">23S rRNA m2A2503 methyltransferase</fullName>
    </alternativeName>
    <alternativeName>
        <fullName evidence="14">Ribosomal RNA large subunit methyltransferase N</fullName>
    </alternativeName>
    <alternativeName>
        <fullName evidence="14">tRNA (adenine(37)-C(2))-methyltransferase</fullName>
    </alternativeName>
    <alternativeName>
        <fullName evidence="14">tRNA m2A37 methyltransferase</fullName>
    </alternativeName>
</protein>
<accession>A0A557RJY6</accession>
<dbReference type="PIRSF" id="PIRSF006004">
    <property type="entry name" value="CHP00048"/>
    <property type="match status" value="1"/>
</dbReference>
<dbReference type="InterPro" id="IPR004383">
    <property type="entry name" value="rRNA_lsu_MTrfase_RlmN/Cfr"/>
</dbReference>
<dbReference type="SFLD" id="SFLDF00275">
    <property type="entry name" value="adenosine_C2_methyltransferase"/>
    <property type="match status" value="1"/>
</dbReference>
<evidence type="ECO:0000256" key="6">
    <source>
        <dbReference type="ARBA" id="ARBA00022603"/>
    </source>
</evidence>
<dbReference type="EC" id="2.1.1.192" evidence="14"/>
<name>A0A557RJY6_9GAMM</name>
<dbReference type="SFLD" id="SFLDS00029">
    <property type="entry name" value="Radical_SAM"/>
    <property type="match status" value="1"/>
</dbReference>
<comment type="subcellular location">
    <subcellularLocation>
        <location evidence="1 14">Cytoplasm</location>
    </subcellularLocation>
</comment>
<dbReference type="SUPFAM" id="SSF102114">
    <property type="entry name" value="Radical SAM enzymes"/>
    <property type="match status" value="1"/>
</dbReference>
<gene>
    <name evidence="14 16" type="primary">rlmN</name>
    <name evidence="16" type="ORF">FPL11_05165</name>
</gene>
<keyword evidence="11 14" id="KW-0408">Iron</keyword>
<dbReference type="Proteomes" id="UP000316688">
    <property type="component" value="Unassembled WGS sequence"/>
</dbReference>
<keyword evidence="17" id="KW-1185">Reference proteome</keyword>
<comment type="caution">
    <text evidence="16">The sequence shown here is derived from an EMBL/GenBank/DDBJ whole genome shotgun (WGS) entry which is preliminary data.</text>
</comment>
<comment type="cofactor">
    <cofactor evidence="14">
        <name>[4Fe-4S] cluster</name>
        <dbReference type="ChEBI" id="CHEBI:49883"/>
    </cofactor>
    <text evidence="14">Binds 1 [4Fe-4S] cluster. The cluster is coordinated with 3 cysteines and an exchangeable S-adenosyl-L-methionine.</text>
</comment>
<evidence type="ECO:0000256" key="14">
    <source>
        <dbReference type="HAMAP-Rule" id="MF_01849"/>
    </source>
</evidence>
<feature type="binding site" evidence="14">
    <location>
        <position position="133"/>
    </location>
    <ligand>
        <name>[4Fe-4S] cluster</name>
        <dbReference type="ChEBI" id="CHEBI:49883"/>
        <note>4Fe-4S-S-AdoMet</note>
    </ligand>
</feature>
<comment type="catalytic activity">
    <reaction evidence="14">
        <text>adenosine(37) in tRNA + 2 reduced [2Fe-2S]-[ferredoxin] + 2 S-adenosyl-L-methionine = 2-methyladenosine(37) in tRNA + 5'-deoxyadenosine + L-methionine + 2 oxidized [2Fe-2S]-[ferredoxin] + S-adenosyl-L-homocysteine</text>
        <dbReference type="Rhea" id="RHEA:43332"/>
        <dbReference type="Rhea" id="RHEA-COMP:10000"/>
        <dbReference type="Rhea" id="RHEA-COMP:10001"/>
        <dbReference type="Rhea" id="RHEA-COMP:10162"/>
        <dbReference type="Rhea" id="RHEA-COMP:10485"/>
        <dbReference type="ChEBI" id="CHEBI:17319"/>
        <dbReference type="ChEBI" id="CHEBI:33737"/>
        <dbReference type="ChEBI" id="CHEBI:33738"/>
        <dbReference type="ChEBI" id="CHEBI:57844"/>
        <dbReference type="ChEBI" id="CHEBI:57856"/>
        <dbReference type="ChEBI" id="CHEBI:59789"/>
        <dbReference type="ChEBI" id="CHEBI:74411"/>
        <dbReference type="ChEBI" id="CHEBI:74497"/>
        <dbReference type="EC" id="2.1.1.192"/>
    </reaction>
</comment>
<evidence type="ECO:0000256" key="11">
    <source>
        <dbReference type="ARBA" id="ARBA00023004"/>
    </source>
</evidence>
<keyword evidence="9 14" id="KW-0819">tRNA processing</keyword>
<dbReference type="RefSeq" id="WP_144347699.1">
    <property type="nucleotide sequence ID" value="NZ_VMKP01000002.1"/>
</dbReference>
<dbReference type="FunFam" id="3.20.20.70:FF:000008">
    <property type="entry name" value="Dual-specificity RNA methyltransferase RlmN"/>
    <property type="match status" value="1"/>
</dbReference>
<dbReference type="GO" id="GO:0002935">
    <property type="term" value="F:tRNA (adenine(37)-C2)-methyltransferase activity"/>
    <property type="evidence" value="ECO:0007669"/>
    <property type="project" value="UniProtKB-UniRule"/>
</dbReference>
<dbReference type="PROSITE" id="PS51918">
    <property type="entry name" value="RADICAL_SAM"/>
    <property type="match status" value="1"/>
</dbReference>
<keyword evidence="3 14" id="KW-0004">4Fe-4S</keyword>
<evidence type="ECO:0000313" key="16">
    <source>
        <dbReference type="EMBL" id="TVO65470.1"/>
    </source>
</evidence>
<keyword evidence="13 14" id="KW-1015">Disulfide bond</keyword>
<reference evidence="16 17" key="1">
    <citation type="submission" date="2019-07" db="EMBL/GenBank/DDBJ databases">
        <title>Reclasification of Spiribacter aquaticus.</title>
        <authorList>
            <person name="Leon M.J."/>
            <person name="Sanchez-Porro C."/>
            <person name="Ventosa A."/>
        </authorList>
    </citation>
    <scope>NUCLEOTIDE SEQUENCE [LARGE SCALE GENOMIC DNA]</scope>
    <source>
        <strain evidence="16 17">SP30</strain>
    </source>
</reference>
<feature type="active site" description="S-methylcysteine intermediate" evidence="14">
    <location>
        <position position="352"/>
    </location>
</feature>
<dbReference type="InterPro" id="IPR007197">
    <property type="entry name" value="rSAM"/>
</dbReference>
<evidence type="ECO:0000256" key="1">
    <source>
        <dbReference type="ARBA" id="ARBA00004496"/>
    </source>
</evidence>
<dbReference type="EMBL" id="VMKP01000002">
    <property type="protein sequence ID" value="TVO65470.1"/>
    <property type="molecule type" value="Genomic_DNA"/>
</dbReference>
<proteinExistence type="inferred from homology"/>
<evidence type="ECO:0000256" key="13">
    <source>
        <dbReference type="ARBA" id="ARBA00023157"/>
    </source>
</evidence>
<dbReference type="InterPro" id="IPR027492">
    <property type="entry name" value="RNA_MTrfase_RlmN"/>
</dbReference>
<keyword evidence="6 14" id="KW-0489">Methyltransferase</keyword>
<evidence type="ECO:0000256" key="9">
    <source>
        <dbReference type="ARBA" id="ARBA00022694"/>
    </source>
</evidence>
<feature type="binding site" evidence="14">
    <location>
        <position position="210"/>
    </location>
    <ligand>
        <name>S-adenosyl-L-methionine</name>
        <dbReference type="ChEBI" id="CHEBI:59789"/>
    </ligand>
</feature>
<dbReference type="Pfam" id="PF04055">
    <property type="entry name" value="Radical_SAM"/>
    <property type="match status" value="1"/>
</dbReference>
<dbReference type="PANTHER" id="PTHR30544:SF5">
    <property type="entry name" value="RADICAL SAM CORE DOMAIN-CONTAINING PROTEIN"/>
    <property type="match status" value="1"/>
</dbReference>
<feature type="binding site" evidence="14">
    <location>
        <position position="130"/>
    </location>
    <ligand>
        <name>[4Fe-4S] cluster</name>
        <dbReference type="ChEBI" id="CHEBI:49883"/>
        <note>4Fe-4S-S-AdoMet</note>
    </ligand>
</feature>
<evidence type="ECO:0000256" key="10">
    <source>
        <dbReference type="ARBA" id="ARBA00022723"/>
    </source>
</evidence>
<dbReference type="GO" id="GO:0070040">
    <property type="term" value="F:rRNA (adenine(2503)-C2-)-methyltransferase activity"/>
    <property type="evidence" value="ECO:0007669"/>
    <property type="project" value="UniProtKB-UniRule"/>
</dbReference>
<evidence type="ECO:0000256" key="4">
    <source>
        <dbReference type="ARBA" id="ARBA00022490"/>
    </source>
</evidence>
<dbReference type="NCBIfam" id="TIGR00048">
    <property type="entry name" value="rRNA_mod_RlmN"/>
    <property type="match status" value="1"/>
</dbReference>
<comment type="caution">
    <text evidence="14">Lacks conserved residue(s) required for the propagation of feature annotation.</text>
</comment>
<evidence type="ECO:0000313" key="17">
    <source>
        <dbReference type="Proteomes" id="UP000316688"/>
    </source>
</evidence>
<dbReference type="Gene3D" id="1.10.150.530">
    <property type="match status" value="1"/>
</dbReference>
<dbReference type="GO" id="GO:0019843">
    <property type="term" value="F:rRNA binding"/>
    <property type="evidence" value="ECO:0007669"/>
    <property type="project" value="UniProtKB-UniRule"/>
</dbReference>
<evidence type="ECO:0000256" key="5">
    <source>
        <dbReference type="ARBA" id="ARBA00022552"/>
    </source>
</evidence>
<evidence type="ECO:0000256" key="3">
    <source>
        <dbReference type="ARBA" id="ARBA00022485"/>
    </source>
</evidence>
<dbReference type="HAMAP" id="MF_01849">
    <property type="entry name" value="RNA_methyltr_RlmN"/>
    <property type="match status" value="1"/>
</dbReference>